<keyword evidence="4" id="KW-0547">Nucleotide-binding</keyword>
<feature type="compositionally biased region" description="Low complexity" evidence="9">
    <location>
        <begin position="4135"/>
        <end position="4164"/>
    </location>
</feature>
<feature type="compositionally biased region" description="Basic and acidic residues" evidence="9">
    <location>
        <begin position="2386"/>
        <end position="2401"/>
    </location>
</feature>
<feature type="region of interest" description="Disordered" evidence="9">
    <location>
        <begin position="2936"/>
        <end position="3027"/>
    </location>
</feature>
<comment type="catalytic activity">
    <reaction evidence="7">
        <text>L-threonyl-[protein] + ATP = O-phospho-L-threonyl-[protein] + ADP + H(+)</text>
        <dbReference type="Rhea" id="RHEA:46608"/>
        <dbReference type="Rhea" id="RHEA-COMP:11060"/>
        <dbReference type="Rhea" id="RHEA-COMP:11605"/>
        <dbReference type="ChEBI" id="CHEBI:15378"/>
        <dbReference type="ChEBI" id="CHEBI:30013"/>
        <dbReference type="ChEBI" id="CHEBI:30616"/>
        <dbReference type="ChEBI" id="CHEBI:61977"/>
        <dbReference type="ChEBI" id="CHEBI:456216"/>
        <dbReference type="EC" id="2.7.11.1"/>
    </reaction>
</comment>
<feature type="region of interest" description="Disordered" evidence="9">
    <location>
        <begin position="760"/>
        <end position="902"/>
    </location>
</feature>
<evidence type="ECO:0000256" key="6">
    <source>
        <dbReference type="ARBA" id="ARBA00022840"/>
    </source>
</evidence>
<feature type="region of interest" description="Disordered" evidence="9">
    <location>
        <begin position="1369"/>
        <end position="1425"/>
    </location>
</feature>
<feature type="region of interest" description="Disordered" evidence="9">
    <location>
        <begin position="4127"/>
        <end position="4164"/>
    </location>
</feature>
<keyword evidence="5" id="KW-0418">Kinase</keyword>
<feature type="compositionally biased region" description="Low complexity" evidence="9">
    <location>
        <begin position="2885"/>
        <end position="2896"/>
    </location>
</feature>
<feature type="compositionally biased region" description="Polar residues" evidence="9">
    <location>
        <begin position="3848"/>
        <end position="3880"/>
    </location>
</feature>
<feature type="region of interest" description="Disordered" evidence="9">
    <location>
        <begin position="2644"/>
        <end position="2681"/>
    </location>
</feature>
<evidence type="ECO:0000256" key="5">
    <source>
        <dbReference type="ARBA" id="ARBA00022777"/>
    </source>
</evidence>
<feature type="compositionally biased region" description="Polar residues" evidence="9">
    <location>
        <begin position="1587"/>
        <end position="1615"/>
    </location>
</feature>
<feature type="compositionally biased region" description="Basic and acidic residues" evidence="9">
    <location>
        <begin position="3712"/>
        <end position="3722"/>
    </location>
</feature>
<feature type="region of interest" description="Disordered" evidence="9">
    <location>
        <begin position="2488"/>
        <end position="2513"/>
    </location>
</feature>
<evidence type="ECO:0000256" key="1">
    <source>
        <dbReference type="ARBA" id="ARBA00008874"/>
    </source>
</evidence>
<feature type="compositionally biased region" description="Low complexity" evidence="9">
    <location>
        <begin position="1803"/>
        <end position="1812"/>
    </location>
</feature>
<evidence type="ECO:0000256" key="8">
    <source>
        <dbReference type="ARBA" id="ARBA00048679"/>
    </source>
</evidence>
<dbReference type="EMBL" id="LJSK01000225">
    <property type="protein sequence ID" value="KPI84871.1"/>
    <property type="molecule type" value="Genomic_DNA"/>
</dbReference>
<dbReference type="OMA" id="WCVRVLQ"/>
<feature type="region of interest" description="Disordered" evidence="9">
    <location>
        <begin position="1940"/>
        <end position="1979"/>
    </location>
</feature>
<feature type="region of interest" description="Disordered" evidence="9">
    <location>
        <begin position="1831"/>
        <end position="1850"/>
    </location>
</feature>
<proteinExistence type="inferred from homology"/>
<feature type="region of interest" description="Disordered" evidence="9">
    <location>
        <begin position="2253"/>
        <end position="2273"/>
    </location>
</feature>
<dbReference type="SUPFAM" id="SSF56112">
    <property type="entry name" value="Protein kinase-like (PK-like)"/>
    <property type="match status" value="1"/>
</dbReference>
<comment type="similarity">
    <text evidence="1">Belongs to the protein kinase superfamily. STE Ser/Thr protein kinase family. STE20 subfamily.</text>
</comment>
<feature type="compositionally biased region" description="Gly residues" evidence="9">
    <location>
        <begin position="273"/>
        <end position="282"/>
    </location>
</feature>
<dbReference type="InterPro" id="IPR011009">
    <property type="entry name" value="Kinase-like_dom_sf"/>
</dbReference>
<reference evidence="10 11" key="1">
    <citation type="journal article" date="2015" name="PLoS Pathog.">
        <title>Leptomonas seymouri: Adaptations to the Dixenous Life Cycle Analyzed by Genome Sequencing, Transcriptome Profiling and Co-infection with Leishmania donovani.</title>
        <authorList>
            <person name="Kraeva N."/>
            <person name="Butenko A."/>
            <person name="Hlavacova J."/>
            <person name="Kostygov A."/>
            <person name="Myskova J."/>
            <person name="Grybchuk D."/>
            <person name="Lestinova T."/>
            <person name="Votypka J."/>
            <person name="Volf P."/>
            <person name="Opperdoes F."/>
            <person name="Flegontov P."/>
            <person name="Lukes J."/>
            <person name="Yurchenko V."/>
        </authorList>
    </citation>
    <scope>NUCLEOTIDE SEQUENCE [LARGE SCALE GENOMIC DNA]</scope>
    <source>
        <strain evidence="10 11">ATCC 30220</strain>
    </source>
</reference>
<feature type="compositionally biased region" description="Basic residues" evidence="9">
    <location>
        <begin position="262"/>
        <end position="272"/>
    </location>
</feature>
<evidence type="ECO:0000313" key="10">
    <source>
        <dbReference type="EMBL" id="KPI84871.1"/>
    </source>
</evidence>
<dbReference type="VEuPathDB" id="TriTrypDB:Lsey_0225_0050"/>
<feature type="region of interest" description="Disordered" evidence="9">
    <location>
        <begin position="3331"/>
        <end position="3360"/>
    </location>
</feature>
<feature type="region of interest" description="Disordered" evidence="9">
    <location>
        <begin position="2848"/>
        <end position="2903"/>
    </location>
</feature>
<dbReference type="Proteomes" id="UP000038009">
    <property type="component" value="Unassembled WGS sequence"/>
</dbReference>
<evidence type="ECO:0000313" key="11">
    <source>
        <dbReference type="Proteomes" id="UP000038009"/>
    </source>
</evidence>
<name>A0A0N1IJ79_LEPSE</name>
<keyword evidence="6" id="KW-0067">ATP-binding</keyword>
<evidence type="ECO:0000256" key="4">
    <source>
        <dbReference type="ARBA" id="ARBA00022741"/>
    </source>
</evidence>
<feature type="region of interest" description="Disordered" evidence="9">
    <location>
        <begin position="2024"/>
        <end position="2175"/>
    </location>
</feature>
<feature type="compositionally biased region" description="Polar residues" evidence="9">
    <location>
        <begin position="890"/>
        <end position="902"/>
    </location>
</feature>
<feature type="compositionally biased region" description="Pro residues" evidence="9">
    <location>
        <begin position="1617"/>
        <end position="1626"/>
    </location>
</feature>
<keyword evidence="3" id="KW-0808">Transferase</keyword>
<organism evidence="10 11">
    <name type="scientific">Leptomonas seymouri</name>
    <dbReference type="NCBI Taxonomy" id="5684"/>
    <lineage>
        <taxon>Eukaryota</taxon>
        <taxon>Discoba</taxon>
        <taxon>Euglenozoa</taxon>
        <taxon>Kinetoplastea</taxon>
        <taxon>Metakinetoplastina</taxon>
        <taxon>Trypanosomatida</taxon>
        <taxon>Trypanosomatidae</taxon>
        <taxon>Leishmaniinae</taxon>
        <taxon>Leptomonas</taxon>
    </lineage>
</organism>
<feature type="compositionally biased region" description="Polar residues" evidence="9">
    <location>
        <begin position="669"/>
        <end position="686"/>
    </location>
</feature>
<feature type="compositionally biased region" description="Low complexity" evidence="9">
    <location>
        <begin position="3724"/>
        <end position="3762"/>
    </location>
</feature>
<feature type="region of interest" description="Disordered" evidence="9">
    <location>
        <begin position="1785"/>
        <end position="1812"/>
    </location>
</feature>
<feature type="compositionally biased region" description="Low complexity" evidence="9">
    <location>
        <begin position="1940"/>
        <end position="1952"/>
    </location>
</feature>
<dbReference type="OrthoDB" id="267330at2759"/>
<feature type="region of interest" description="Disordered" evidence="9">
    <location>
        <begin position="3711"/>
        <end position="3762"/>
    </location>
</feature>
<comment type="catalytic activity">
    <reaction evidence="8">
        <text>L-seryl-[protein] + ATP = O-phospho-L-seryl-[protein] + ADP + H(+)</text>
        <dbReference type="Rhea" id="RHEA:17989"/>
        <dbReference type="Rhea" id="RHEA-COMP:9863"/>
        <dbReference type="Rhea" id="RHEA-COMP:11604"/>
        <dbReference type="ChEBI" id="CHEBI:15378"/>
        <dbReference type="ChEBI" id="CHEBI:29999"/>
        <dbReference type="ChEBI" id="CHEBI:30616"/>
        <dbReference type="ChEBI" id="CHEBI:83421"/>
        <dbReference type="ChEBI" id="CHEBI:456216"/>
        <dbReference type="EC" id="2.7.11.1"/>
    </reaction>
</comment>
<evidence type="ECO:0008006" key="12">
    <source>
        <dbReference type="Google" id="ProtNLM"/>
    </source>
</evidence>
<gene>
    <name evidence="10" type="ORF">ABL78_6076</name>
</gene>
<feature type="region of interest" description="Disordered" evidence="9">
    <location>
        <begin position="262"/>
        <end position="357"/>
    </location>
</feature>
<feature type="region of interest" description="Disordered" evidence="9">
    <location>
        <begin position="544"/>
        <end position="564"/>
    </location>
</feature>
<feature type="compositionally biased region" description="Polar residues" evidence="9">
    <location>
        <begin position="2152"/>
        <end position="2162"/>
    </location>
</feature>
<sequence length="4194" mass="441476">MDFNDSEASGSFVVHSEAPESVGVNDMHEHRGLSASMAGGGGDRTNIGDINRAGGHSGLGIMAAGRRPSRVSAACGDPSLPVASAAGGVGNADVGRADISARRLPFPKPVPLWSQVPPDSRQSPALYLLNRYGRGSGVEGAGAVVGLGDSFDAFKLYVADDGEMKMDNHHNDFYGFNYDATDDADDLINLQHRQLGVSDRGGDFYEDTDDSSYGSSDGVFDHGNAYVPGREAAYESVAVEDAATTRHSWGIEPALLSKNVSRRRRLPLKRRGGGLNGGGGGSVRRHRSKGKGRQRQRRPRDKLTKRTFGRQSIREKGGDGGGTARVSATSNQPLTHVDSTLRKRGRSGSGATPHTRPVVCVRPGAHEVAGAAAYPHLPASLGALVLLSPGTPTTNPFDKVVRLRNRLLQRQLHETREYEKKQRVRRTKRAHQVHAVGAAAAAPAGNKATPRTPGSLRLTGSGANSYGDSANLHTPHPVTDLKFTFDDLSCSVGPATARMSVGAPLSILRSARQRMRESPRLQEVVLKDEAVYVRADPAYLASAAAQRTDAGTQSGGKPSSAGRMEAMDGRSAYFAAWQLQEPRDPYTGAVIASSLASAEGQTVPTVLLSGTAGILFFHDPAAPRPFAIADVAQPLPLLLPTPTTTYVLPSSLQRPPANAVRRSSRSRHSYAQTPSSQDTPRPSSFAPTAHFNPSSSVSAHSTTVAAAEPTAEHNINNGGRVCEANFTRSSAGSFCDAKDRYERAETLTFCDAHLVLPHSGSDRRRRRQRDALSETLPSPLRSHSRQGPRKSARRTNGTSAVGALSVDGYRMPSIMVGGNGQRQRWRLHSGAGGGGGVSSVGFNDGSQNSNGGDASQMPLWQRLHGSLSRSNPITAASGAPGGGHNGQQGVSDSCQADDNIRNNNLDSRSAAVYSNVRKDSAVINGPVVAAGVPSQPLGLKLCGSPTACESDWDALHNASSLPRIRGAGSPQLLTMASTNAPSAAALPHYPSLVAPYAAPRTPLQQNVRYNAWTVDGVSASSGAACIVHIFTITREMLRSMYDYVAYRCARRREAEARERELARQRRMKDALVAGVLTRDLQRCLRCPHCGVVGQIVKAVQSRNTGQSQPPRSQLHSRAPRQLSQSVNQVRGMSNSPLSYPALRVSASASSFAMEAQKQHPHQPQAERGKHVLSSSERQPPQGLNMPPPLHAPWTQHMGSSMAHLSAAYHNNGTTDISTVDTVVMELPGHSVLHEAAVVAGQGEESAALERHGLRPATSPAAAAAAIGNKEGLQETESGATTTPATADATFLSPPISSGLPGQFGPLLPTSGTQYSRLFSSTQNMPSSRDNAGGSFATFSSQQPQPPSAATFTSRFVPFGSGTAISLTALSSSPNKRRSSSNFTVNSAAADSAESTGENQLEKSAVSHELSQSFSAPQLQRAANSQTEFQRSTASLPSINAACSVLPNSLLSRDFTCSASHANVLQACQEREEGSVRVDLHASDAAPGVPAGVNANSVGAKDDEEENDQRFARIHSACGPVGRPPVAPAQTLCSLLPEGYSTPPSTSMARTGSTPPNQVEFTMDGSTAAAAQGKRIRSPESAPWIHPVSSTLPPLSTYGGNPSFTTSLKARSSGQMTRPPPPPPLAPPAGNRASGNGSFVGFTQVSPFTPVVAPSAPSGTPLLGDAGANSNASNGNGAAQPPDPFGESMNAAVNRESFALSRRYVCQSCHMDVVPKTSMVSLAFLEDRSLPKFVNDSGTPTPKSGRTDTTRTSEPFGVLAFDDLFQDDALVHALQTYLQEALMLPATHPPRPSQTLGTPGVPEAASSAAAASIAPTNPRCMPVRSLFSNLEGPPKTDVKAPTPPAVSFTSAGLSVGRVSGGARATGRSSIDASRVRLPSALRHSGEATSQSSKEEVCGSADTANSTRFQLPQAMRPNTTTSSQQAAMPLFARLSLQSLTLSPSPSSVSSSARSKGAVQEDGEDREGHATPAGEDHSVPKLTTTPAAPLLLRLCVPCCGLKVSVLDFAKPKASAALPLLNGEASAVEVPSTTTTPAESSWPKTPLRRRKSVASDASEGSGKRLARKFSCPPPPTIPRMREDASTRGLTQSALLIKKEPPSVKRFGTEAVTTETQRGRSNKTTAAGVPSRQPPNRRSGRQTEDRVAARRRAAASSCATQDTSSASRAVMQDTDASKRHHVKVNSCVHLDATSIDRIWERVFMQGKSSAVAAVATGRDKERASRLRSFVEEAAQTPPVKWQAVNAESSRATLESLRTVPAAPSSTEPLAPADGAPTRTHQHLGIDLSRYNDSSVVLKVELAYPHLPGGNVRQLLHEWMAVCQPHPVLLEAVVRNIVYGVLTQLHTLHAAGYTSGNVKSTNVFPMWHLMKATKESGMKMPPRAAVAVAESRVTDDDKTEKDGRPVRMQDAFGSPRGNDALLQGAEHIGESPTKDAAAPSQPRRSFVLSPTSVILHESAKELPPSLDFTPAPSVGDGGMPRVHAAAAAVDALLQSESAQSQQQHQQQQQQPQKTPDVARHRCTTPTSLQATAAARRAQNENNNIHSHDASKNEEGVGRSAEEVRHRRSFASASIPLTPAAPMLKDNDAMLMTEALLMADPITSTSNHDGSGDGDVSPFSPALGMTSPLVPRRRGRGFSIDTSVIPIAPRWKNSAEAEGGRRTHSIGPADQRGRRRSESAHSRIGEDREDLVPLIVEAVLPTSTPAAATAAACCRGELPAAEQSSKTAVTSPRPPLPTAESLSYVTSRHGPPKRWGNHPSANSSPGLTFNEPAAWKEEAPGLRYICGAQLTPPGRVLLPSLPSCAGEAEAQKTKDDHNRKSSSWRAPLLWPPKEVLAESVNEGHLTRNAVQSLLSGGPTGAVPRPNPCSCSRNGSLSAKTTAASRGSKSETGSDGINGNDSSSIGGGDALDPLQWSQQVMLMDNLSTRVETALRLAMTKVLTGHPPYPVHHATQPDASADEKGETHGGRRASIQTSGALLPAAAERQQQQQRRADGAAGEGSAEDGGSRSGSPRERATGATSRARTPLGGAGSDKSFNAYVPDLSRATLPVQPVLFGIQEAEYVPAPETIRSAREEAKALCYLWQQQQQSSLLSAGCGDRNIGVATTVSEEAQMEYVVGKLAEQACSATTLRNTLDPYPHHNPAVDVWQLGMMALDLADGPVPTTWLKQRKPMPRLSTYPWSSYFQSFVSRCLQVSPEKRATTAELLHHPWFGVALVPQVAGGGGACSLRDNHLQPEALAQVSPLLPLHSVWPPRASCVMGVDCLTVEEQKEWEDFDYTLLYANREGVHPLAAAPGSPVSSVINSMSRVRRASANSLPNLVSGAAGIAVAAAGPDKVGSVHASGGGSGGPAASSAPADRGGVSQSLSIGPGSNIGGTSLACIGASANSNINHTVHNGGSINAAMVGAVDADLSAMSSVDLAQFFTRLVVLQWRQEQQQEQQRVAPSLAASFLRTSANRCGRGASAVAEAVGAAAPDIGGTGNALLNATFLDRTLSVPAEDVLTVLRRPSSSVRYLQLGSPRQSLYSMLSPRPPTSTAAATISQAQQTESVMSTPPLWSSHPFAVSFSGVPYGMPGALNVAGTALLSAPPVLSTSGDGGGNATAGSLSAYVPLRDPRIGGVMSSFSAAVAPTSAFAAGAGSPTIPPRWVNVVGETSPGTATMASLQGSQHGNSVLPFRTSARDTRSKCGAVAAAVPAPTGVDPRHAGLSAFASEWDGFSDTDRQVDREDVGDSSYGSSDSSSNEGDSSNASFGEQSSFSSSSNSSRSSSACAKADRAGGVSSDAHSNSGHSRGFVTFLDDSHVASRGGGEVPYRKIADALHDDLESRAPSPFGVQWTRDRERLTTEDANATGDRTPLSTPETAPTSFSTAAALSGRTNKQLQKQNSGIPQFHDDAGDEHRCRTRCAASQRRPHHMLFGTLATSLARLSTIVGPTSDTDSDESSDFGDCSFTVDGKRLLNDRSDSFPEGVCNGRRRTQTFGDSACEDFAPHTRHPATADAERCTELQHGSRACPKSASSSLSGLNHHTCVCSEDESSSSADEASGKGDSDSRHSVEAHCDEMLRCFFALQRGCPMAVSLWCLRVLQQAHRHPRTSAAAAQLMERVERDVSGGTKARNLAWLSAKDPLLDTVLATRQQNGDEEASTASSLNATAAGAAATTPEMATSPPQVTVPPVQDTCPSNFHNYELAKWLYAALQTVPRCT</sequence>
<feature type="compositionally biased region" description="Basic and acidic residues" evidence="9">
    <location>
        <begin position="2539"/>
        <end position="2555"/>
    </location>
</feature>
<evidence type="ECO:0000256" key="2">
    <source>
        <dbReference type="ARBA" id="ARBA00022527"/>
    </source>
</evidence>
<keyword evidence="11" id="KW-1185">Reference proteome</keyword>
<feature type="compositionally biased region" description="Low complexity" evidence="9">
    <location>
        <begin position="1665"/>
        <end position="1678"/>
    </location>
</feature>
<feature type="compositionally biased region" description="Polar residues" evidence="9">
    <location>
        <begin position="326"/>
        <end position="338"/>
    </location>
</feature>
<feature type="compositionally biased region" description="Polar residues" evidence="9">
    <location>
        <begin position="844"/>
        <end position="853"/>
    </location>
</feature>
<feature type="compositionally biased region" description="Basic residues" evidence="9">
    <location>
        <begin position="782"/>
        <end position="793"/>
    </location>
</feature>
<dbReference type="PANTHER" id="PTHR48012:SF10">
    <property type="entry name" value="FI20177P1"/>
    <property type="match status" value="1"/>
</dbReference>
<feature type="compositionally biased region" description="Basic and acidic residues" evidence="9">
    <location>
        <begin position="1963"/>
        <end position="1976"/>
    </location>
</feature>
<feature type="compositionally biased region" description="Low complexity" evidence="9">
    <location>
        <begin position="2975"/>
        <end position="2994"/>
    </location>
</feature>
<dbReference type="InterPro" id="IPR050629">
    <property type="entry name" value="STE20/SPS1-PAK"/>
</dbReference>
<feature type="compositionally biased region" description="Low complexity" evidence="9">
    <location>
        <begin position="694"/>
        <end position="705"/>
    </location>
</feature>
<feature type="region of interest" description="Disordered" evidence="9">
    <location>
        <begin position="1150"/>
        <end position="1182"/>
    </location>
</feature>
<evidence type="ECO:0000256" key="3">
    <source>
        <dbReference type="ARBA" id="ARBA00022679"/>
    </source>
</evidence>
<feature type="region of interest" description="Disordered" evidence="9">
    <location>
        <begin position="1317"/>
        <end position="1353"/>
    </location>
</feature>
<keyword evidence="2" id="KW-0723">Serine/threonine-protein kinase</keyword>
<feature type="region of interest" description="Disordered" evidence="9">
    <location>
        <begin position="2382"/>
        <end position="2414"/>
    </location>
</feature>
<evidence type="ECO:0000256" key="9">
    <source>
        <dbReference type="SAM" id="MobiDB-lite"/>
    </source>
</evidence>
<feature type="compositionally biased region" description="Polar residues" evidence="9">
    <location>
        <begin position="1632"/>
        <end position="1646"/>
    </location>
</feature>
<feature type="region of interest" description="Disordered" evidence="9">
    <location>
        <begin position="646"/>
        <end position="705"/>
    </location>
</feature>
<feature type="compositionally biased region" description="Polar residues" evidence="9">
    <location>
        <begin position="2027"/>
        <end position="2039"/>
    </location>
</feature>
<evidence type="ECO:0000256" key="7">
    <source>
        <dbReference type="ARBA" id="ARBA00047899"/>
    </source>
</evidence>
<feature type="compositionally biased region" description="Polar residues" evidence="9">
    <location>
        <begin position="1317"/>
        <end position="1329"/>
    </location>
</feature>
<feature type="compositionally biased region" description="Low complexity" evidence="9">
    <location>
        <begin position="2488"/>
        <end position="2506"/>
    </location>
</feature>
<dbReference type="PANTHER" id="PTHR48012">
    <property type="entry name" value="STERILE20-LIKE KINASE, ISOFORM B-RELATED"/>
    <property type="match status" value="1"/>
</dbReference>
<comment type="caution">
    <text evidence="10">The sequence shown here is derived from an EMBL/GenBank/DDBJ whole genome shotgun (WGS) entry which is preliminary data.</text>
</comment>
<feature type="compositionally biased region" description="Polar residues" evidence="9">
    <location>
        <begin position="1408"/>
        <end position="1425"/>
    </location>
</feature>
<feature type="region of interest" description="Disordered" evidence="9">
    <location>
        <begin position="1731"/>
        <end position="1751"/>
    </location>
</feature>
<feature type="compositionally biased region" description="Low complexity" evidence="9">
    <location>
        <begin position="2527"/>
        <end position="2537"/>
    </location>
</feature>
<dbReference type="GO" id="GO:0005737">
    <property type="term" value="C:cytoplasm"/>
    <property type="evidence" value="ECO:0007669"/>
    <property type="project" value="TreeGrafter"/>
</dbReference>
<accession>A0A0N1IJ79</accession>
<dbReference type="Gene3D" id="1.10.510.10">
    <property type="entry name" value="Transferase(Phosphotransferase) domain 1"/>
    <property type="match status" value="1"/>
</dbReference>
<dbReference type="GO" id="GO:0004674">
    <property type="term" value="F:protein serine/threonine kinase activity"/>
    <property type="evidence" value="ECO:0007669"/>
    <property type="project" value="UniProtKB-KW"/>
</dbReference>
<feature type="region of interest" description="Disordered" evidence="9">
    <location>
        <begin position="2712"/>
        <end position="2758"/>
    </location>
</feature>
<feature type="region of interest" description="Disordered" evidence="9">
    <location>
        <begin position="2527"/>
        <end position="2555"/>
    </location>
</feature>
<feature type="compositionally biased region" description="Basic residues" evidence="9">
    <location>
        <begin position="283"/>
        <end position="308"/>
    </location>
</feature>
<feature type="compositionally biased region" description="Polar residues" evidence="9">
    <location>
        <begin position="1382"/>
        <end position="1398"/>
    </location>
</feature>
<feature type="region of interest" description="Disordered" evidence="9">
    <location>
        <begin position="3831"/>
        <end position="3889"/>
    </location>
</feature>
<feature type="region of interest" description="Disordered" evidence="9">
    <location>
        <begin position="1566"/>
        <end position="1688"/>
    </location>
</feature>
<dbReference type="GO" id="GO:0005524">
    <property type="term" value="F:ATP binding"/>
    <property type="evidence" value="ECO:0007669"/>
    <property type="project" value="UniProtKB-KW"/>
</dbReference>
<feature type="compositionally biased region" description="Polar residues" evidence="9">
    <location>
        <begin position="1336"/>
        <end position="1353"/>
    </location>
</feature>
<protein>
    <recommendedName>
        <fullName evidence="12">Protein kinase domain-containing protein</fullName>
    </recommendedName>
</protein>
<feature type="region of interest" description="Disordered" evidence="9">
    <location>
        <begin position="1856"/>
        <end position="1900"/>
    </location>
</feature>
<feature type="compositionally biased region" description="Basic and acidic residues" evidence="9">
    <location>
        <begin position="2669"/>
        <end position="2679"/>
    </location>
</feature>
<feature type="compositionally biased region" description="Polar residues" evidence="9">
    <location>
        <begin position="2861"/>
        <end position="2883"/>
    </location>
</feature>
<feature type="region of interest" description="Disordered" evidence="9">
    <location>
        <begin position="1101"/>
        <end position="1134"/>
    </location>
</feature>